<keyword evidence="3" id="KW-1185">Reference proteome</keyword>
<dbReference type="SMART" id="SM00554">
    <property type="entry name" value="FAS1"/>
    <property type="match status" value="3"/>
</dbReference>
<feature type="domain" description="FAS1" evidence="1">
    <location>
        <begin position="448"/>
        <end position="578"/>
    </location>
</feature>
<dbReference type="FunFam" id="2.30.180.10:FF:000032">
    <property type="entry name" value="Fasciclin domain-containing protein, putative"/>
    <property type="match status" value="1"/>
</dbReference>
<organism evidence="2 3">
    <name type="scientific">Mytilus galloprovincialis</name>
    <name type="common">Mediterranean mussel</name>
    <dbReference type="NCBI Taxonomy" id="29158"/>
    <lineage>
        <taxon>Eukaryota</taxon>
        <taxon>Metazoa</taxon>
        <taxon>Spiralia</taxon>
        <taxon>Lophotrochozoa</taxon>
        <taxon>Mollusca</taxon>
        <taxon>Bivalvia</taxon>
        <taxon>Autobranchia</taxon>
        <taxon>Pteriomorphia</taxon>
        <taxon>Mytilida</taxon>
        <taxon>Mytiloidea</taxon>
        <taxon>Mytilidae</taxon>
        <taxon>Mytilinae</taxon>
        <taxon>Mytilus</taxon>
    </lineage>
</organism>
<dbReference type="PROSITE" id="PS50213">
    <property type="entry name" value="FAS1"/>
    <property type="match status" value="3"/>
</dbReference>
<feature type="domain" description="FAS1" evidence="1">
    <location>
        <begin position="664"/>
        <end position="799"/>
    </location>
</feature>
<dbReference type="Pfam" id="PF02469">
    <property type="entry name" value="Fasciclin"/>
    <property type="match status" value="4"/>
</dbReference>
<evidence type="ECO:0000259" key="1">
    <source>
        <dbReference type="PROSITE" id="PS50213"/>
    </source>
</evidence>
<dbReference type="InterPro" id="IPR000782">
    <property type="entry name" value="FAS1_domain"/>
</dbReference>
<sequence length="814" mass="91866">MCSPPSALRCISRDEKKHKTTGEKVNRIDELKQQIKKLVTQSEAQGNNTIAYQNNTKHLRNDVNLIKSKTKAIKSTGNNNRGEIGKLRSKLNRLKQRIDARKKIVDGQITSLQKQVNTDIDKASKAKKGCQSGTFGAHDFSTIRFPASTDIKFNPQFDDTPSLVRDTAAQIESKNGMRFNQVLRLAVTDISKMDCIINFLSWSLVLSLVTSRKNYNYHTYSPYYQYSKLRNIRSIRQITDDAMMGDQPDSGPNICKIKEVYGTGERFYQGFTDKRPKRICDRPTFIRYTCCTGYSREKTGKGCPITKPLTNIVETAGDKLFLSKFVALLTNTELEESLKFDGAFTAFVPVDEGFLNISYDDRERLHPWTFNAPSLVHYHVVKGRHSYSKFRKNQEIPTLYYGAKDVRINKYAYGVVTVNCARIIMPDQPASNGIIHVIDRMIKPLDSIGDLAEILLKQDRFSKFSQLLYKANLVKMLQGDRHFTIFAPNDAAFDRLPKIIKEKILTERKVAEAIAKYHIVKGVHCSASTIMTWGLNTLHSGSLTFRCKFNGNYVNEAKLLTEDIMAGNGVVHVIDKVLLPDSVKNMLEIAETYETKTFVELARNAGLTDKIQTKKDVSLFIPNDDAFKESFQGLTIDDAHLVIPDIESSNGVLHVIDKVLVPPGLNMMELLNVDEELSMFKDYVKKAGLTEKFTGGEQITVFAPSNKAFKKMSDYQKKFFLESESGIKMLLERHMVNGVVVSIGMSKDAIFTIPSIQSDSLNLTFDSDETTLRINKLSKGVTLDMLATNGILIKIDRVLVCESCKQVDIKKELL</sequence>
<gene>
    <name evidence="2" type="ORF">MGAL_10B045031</name>
</gene>
<proteinExistence type="predicted"/>
<evidence type="ECO:0000313" key="3">
    <source>
        <dbReference type="Proteomes" id="UP000596742"/>
    </source>
</evidence>
<protein>
    <submittedName>
        <fullName evidence="2">Transforming growth factor-beta-induced protein</fullName>
    </submittedName>
</protein>
<dbReference type="Gene3D" id="2.30.180.10">
    <property type="entry name" value="FAS1 domain"/>
    <property type="match status" value="4"/>
</dbReference>
<name>A0A8B6D9Y5_MYTGA</name>
<dbReference type="SUPFAM" id="SSF82153">
    <property type="entry name" value="FAS1 domain"/>
    <property type="match status" value="4"/>
</dbReference>
<comment type="caution">
    <text evidence="2">The sequence shown here is derived from an EMBL/GenBank/DDBJ whole genome shotgun (WGS) entry which is preliminary data.</text>
</comment>
<dbReference type="InterPro" id="IPR050904">
    <property type="entry name" value="Adhesion/Biosynth-related"/>
</dbReference>
<dbReference type="InterPro" id="IPR036378">
    <property type="entry name" value="FAS1_dom_sf"/>
</dbReference>
<dbReference type="Proteomes" id="UP000596742">
    <property type="component" value="Unassembled WGS sequence"/>
</dbReference>
<reference evidence="2" key="1">
    <citation type="submission" date="2018-11" db="EMBL/GenBank/DDBJ databases">
        <authorList>
            <person name="Alioto T."/>
            <person name="Alioto T."/>
        </authorList>
    </citation>
    <scope>NUCLEOTIDE SEQUENCE</scope>
</reference>
<dbReference type="AlphaFoldDB" id="A0A8B6D9Y5"/>
<feature type="domain" description="FAS1" evidence="1">
    <location>
        <begin position="309"/>
        <end position="442"/>
    </location>
</feature>
<dbReference type="PANTHER" id="PTHR10900">
    <property type="entry name" value="PERIOSTIN-RELATED"/>
    <property type="match status" value="1"/>
</dbReference>
<dbReference type="PANTHER" id="PTHR10900:SF77">
    <property type="entry name" value="FI19380P1"/>
    <property type="match status" value="1"/>
</dbReference>
<accession>A0A8B6D9Y5</accession>
<evidence type="ECO:0000313" key="2">
    <source>
        <dbReference type="EMBL" id="VDI15690.1"/>
    </source>
</evidence>
<dbReference type="OrthoDB" id="286301at2759"/>
<dbReference type="EMBL" id="UYJE01003002">
    <property type="protein sequence ID" value="VDI15690.1"/>
    <property type="molecule type" value="Genomic_DNA"/>
</dbReference>